<protein>
    <submittedName>
        <fullName evidence="2">Uncharacterized protein</fullName>
    </submittedName>
</protein>
<evidence type="ECO:0000313" key="3">
    <source>
        <dbReference type="Proteomes" id="UP000717328"/>
    </source>
</evidence>
<evidence type="ECO:0000256" key="1">
    <source>
        <dbReference type="SAM" id="MobiDB-lite"/>
    </source>
</evidence>
<keyword evidence="3" id="KW-1185">Reference proteome</keyword>
<name>A0A9P7KLF1_9AGAR</name>
<sequence length="388" mass="43464">MVDDDEEPMWDVEFDDETLSQFYDNRLNLVLDSVAPHLAPHIVITPPEETWEDQYISWKNRVDFQWPQFLEVPALNVISGRLPIPEDTQPMFGPGTLTPSFSPTNPLLIPTPIFSHSKFRQQIDSASMERLVFTQVVAALHKAQCKAVFFYASNTAYTFRKRYDLHPNVLSTLDQSFAWTDPAEPLLAANRRLLGTTIIDSVCPFRAPHIIINAPPPQPPQITECNATPYAQDAAFGQRLIVRSCSTEIVNAADDWDQYASSYDSDDDGDAFSDADQDSADPLVSDDGFSRPGTPAPGTPVDEDDDHDFFYARHGDDGHDHDNMRMHTTPTTGYASYGYGYRTSHAAVVEAVLVVASAQGKFAEFQATSRPMFFIEEDEDELPSLDDW</sequence>
<gene>
    <name evidence="2" type="ORF">H0H81_011588</name>
</gene>
<dbReference type="AlphaFoldDB" id="A0A9P7KLF1"/>
<comment type="caution">
    <text evidence="2">The sequence shown here is derived from an EMBL/GenBank/DDBJ whole genome shotgun (WGS) entry which is preliminary data.</text>
</comment>
<dbReference type="OrthoDB" id="2649950at2759"/>
<evidence type="ECO:0000313" key="2">
    <source>
        <dbReference type="EMBL" id="KAG5654613.1"/>
    </source>
</evidence>
<feature type="compositionally biased region" description="Acidic residues" evidence="1">
    <location>
        <begin position="264"/>
        <end position="279"/>
    </location>
</feature>
<reference evidence="2" key="1">
    <citation type="submission" date="2021-02" db="EMBL/GenBank/DDBJ databases">
        <authorList>
            <person name="Nieuwenhuis M."/>
            <person name="Van De Peppel L.J.J."/>
        </authorList>
    </citation>
    <scope>NUCLEOTIDE SEQUENCE</scope>
    <source>
        <strain evidence="2">D49</strain>
    </source>
</reference>
<reference evidence="2" key="2">
    <citation type="submission" date="2021-10" db="EMBL/GenBank/DDBJ databases">
        <title>Phylogenomics reveals ancestral predisposition of the termite-cultivated fungus Termitomyces towards a domesticated lifestyle.</title>
        <authorList>
            <person name="Auxier B."/>
            <person name="Grum-Grzhimaylo A."/>
            <person name="Cardenas M.E."/>
            <person name="Lodge J.D."/>
            <person name="Laessoe T."/>
            <person name="Pedersen O."/>
            <person name="Smith M.E."/>
            <person name="Kuyper T.W."/>
            <person name="Franco-Molano E.A."/>
            <person name="Baroni T.J."/>
            <person name="Aanen D.K."/>
        </authorList>
    </citation>
    <scope>NUCLEOTIDE SEQUENCE</scope>
    <source>
        <strain evidence="2">D49</strain>
    </source>
</reference>
<feature type="compositionally biased region" description="Basic and acidic residues" evidence="1">
    <location>
        <begin position="308"/>
        <end position="325"/>
    </location>
</feature>
<organism evidence="2 3">
    <name type="scientific">Sphagnurus paluster</name>
    <dbReference type="NCBI Taxonomy" id="117069"/>
    <lineage>
        <taxon>Eukaryota</taxon>
        <taxon>Fungi</taxon>
        <taxon>Dikarya</taxon>
        <taxon>Basidiomycota</taxon>
        <taxon>Agaricomycotina</taxon>
        <taxon>Agaricomycetes</taxon>
        <taxon>Agaricomycetidae</taxon>
        <taxon>Agaricales</taxon>
        <taxon>Tricholomatineae</taxon>
        <taxon>Lyophyllaceae</taxon>
        <taxon>Sphagnurus</taxon>
    </lineage>
</organism>
<dbReference type="Proteomes" id="UP000717328">
    <property type="component" value="Unassembled WGS sequence"/>
</dbReference>
<proteinExistence type="predicted"/>
<dbReference type="EMBL" id="JABCKI010000004">
    <property type="protein sequence ID" value="KAG5654613.1"/>
    <property type="molecule type" value="Genomic_DNA"/>
</dbReference>
<accession>A0A9P7KLF1</accession>
<feature type="region of interest" description="Disordered" evidence="1">
    <location>
        <begin position="260"/>
        <end position="325"/>
    </location>
</feature>